<evidence type="ECO:0000256" key="1">
    <source>
        <dbReference type="SAM" id="MobiDB-lite"/>
    </source>
</evidence>
<name>A0A7J5Z2A1_DISMA</name>
<feature type="compositionally biased region" description="Low complexity" evidence="1">
    <location>
        <begin position="392"/>
        <end position="407"/>
    </location>
</feature>
<dbReference type="Proteomes" id="UP000518266">
    <property type="component" value="Unassembled WGS sequence"/>
</dbReference>
<feature type="compositionally biased region" description="Basic and acidic residues" evidence="1">
    <location>
        <begin position="600"/>
        <end position="616"/>
    </location>
</feature>
<feature type="compositionally biased region" description="Polar residues" evidence="1">
    <location>
        <begin position="192"/>
        <end position="212"/>
    </location>
</feature>
<protein>
    <submittedName>
        <fullName evidence="2">Uncharacterized protein</fullName>
    </submittedName>
</protein>
<feature type="region of interest" description="Disordered" evidence="1">
    <location>
        <begin position="335"/>
        <end position="417"/>
    </location>
</feature>
<feature type="compositionally biased region" description="Polar residues" evidence="1">
    <location>
        <begin position="256"/>
        <end position="272"/>
    </location>
</feature>
<feature type="non-terminal residue" evidence="2">
    <location>
        <position position="765"/>
    </location>
</feature>
<feature type="region of interest" description="Disordered" evidence="1">
    <location>
        <begin position="444"/>
        <end position="504"/>
    </location>
</feature>
<evidence type="ECO:0000313" key="3">
    <source>
        <dbReference type="Proteomes" id="UP000518266"/>
    </source>
</evidence>
<feature type="region of interest" description="Disordered" evidence="1">
    <location>
        <begin position="600"/>
        <end position="713"/>
    </location>
</feature>
<evidence type="ECO:0000313" key="2">
    <source>
        <dbReference type="EMBL" id="KAF3855955.1"/>
    </source>
</evidence>
<dbReference type="Gene3D" id="1.10.287.1490">
    <property type="match status" value="1"/>
</dbReference>
<gene>
    <name evidence="2" type="ORF">F7725_016678</name>
</gene>
<feature type="compositionally biased region" description="Basic and acidic residues" evidence="1">
    <location>
        <begin position="273"/>
        <end position="290"/>
    </location>
</feature>
<dbReference type="PANTHER" id="PTHR23159:SF31">
    <property type="entry name" value="CENTROSOME-ASSOCIATED PROTEIN CEP250 ISOFORM X1"/>
    <property type="match status" value="1"/>
</dbReference>
<feature type="compositionally biased region" description="Basic and acidic residues" evidence="1">
    <location>
        <begin position="335"/>
        <end position="351"/>
    </location>
</feature>
<keyword evidence="3" id="KW-1185">Reference proteome</keyword>
<accession>A0A7J5Z2A1</accession>
<feature type="region of interest" description="Disordered" evidence="1">
    <location>
        <begin position="725"/>
        <end position="747"/>
    </location>
</feature>
<feature type="compositionally biased region" description="Low complexity" evidence="1">
    <location>
        <begin position="729"/>
        <end position="740"/>
    </location>
</feature>
<dbReference type="AlphaFoldDB" id="A0A7J5Z2A1"/>
<feature type="region of interest" description="Disordered" evidence="1">
    <location>
        <begin position="190"/>
        <end position="236"/>
    </location>
</feature>
<feature type="compositionally biased region" description="Low complexity" evidence="1">
    <location>
        <begin position="520"/>
        <end position="531"/>
    </location>
</feature>
<dbReference type="EMBL" id="JAAKFY010000006">
    <property type="protein sequence ID" value="KAF3855955.1"/>
    <property type="molecule type" value="Genomic_DNA"/>
</dbReference>
<dbReference type="PANTHER" id="PTHR23159">
    <property type="entry name" value="CENTROSOMAL PROTEIN 2"/>
    <property type="match status" value="1"/>
</dbReference>
<feature type="region of interest" description="Disordered" evidence="1">
    <location>
        <begin position="250"/>
        <end position="290"/>
    </location>
</feature>
<comment type="caution">
    <text evidence="2">The sequence shown here is derived from an EMBL/GenBank/DDBJ whole genome shotgun (WGS) entry which is preliminary data.</text>
</comment>
<feature type="compositionally biased region" description="Low complexity" evidence="1">
    <location>
        <begin position="657"/>
        <end position="672"/>
    </location>
</feature>
<sequence>MGVVVSGGAEQEGASWVLRLDGAADAEGGASEHLEPLLLGPGDPKRNSGATTAAVQQQQSPMASTTACTEAVPLVYPQEVKNDSARKAYKLKLLKDRPETLFADLYKSGEVSNLIFLTDQPLAWHAAISAHYPSVKKEGICNGWKIKIKEVEDPDTVMTTVNMYKNGTVMVQGNLTPFELDFLLIKERAQQEKSAPTDNNHTLPETDTTPTSGCPAADPEEKEPTGPEPAQDPQLDRAITDLKVKFTELERELPTAQDTRVQQDSSAISTELTKLRQDRDSNRRELSTVRTEVRELQQDRESHMARLTALTEEVRELREERRSYRRELTALSEELQERERVKEQLDSHPDHNQNPVTPIESSQNPPTQQPPSTPSSISSPHANPTPRSPPITQMNTTPSPQTNTTPHPSRPAQQRGKPDIVILIDSNGKFIDENKLFPTHTVAKIWHPTGPPPRQHPWRQDHPHLLPHHAPLRSHQGSYDYPQARPEPLLSPGVPPQPQRRELHPDPLSYAQAVKRTAGPTLTTTTHVPEPTHTPPHDELRDIQQMLSLFCSHLIGQVRELQQDRESHMARLTALTEEVRELREERRSYRRELTALSEELQERERVKEQLDSHPDHNQNPVTPIESSQNPPTQQPPSTPSSISSPHANPTPRSPPITQMNTTPSPQTNTTPHPSRPAQQRGKPDIGSYDYPQARPEPLLSPGVPPQPQRRELHPDPLSYAQAVKRTAGPTLTTTTHVPEPTHTPPHDELRDIQQMLSLLCSHLIG</sequence>
<organism evidence="2 3">
    <name type="scientific">Dissostichus mawsoni</name>
    <name type="common">Antarctic cod</name>
    <dbReference type="NCBI Taxonomy" id="36200"/>
    <lineage>
        <taxon>Eukaryota</taxon>
        <taxon>Metazoa</taxon>
        <taxon>Chordata</taxon>
        <taxon>Craniata</taxon>
        <taxon>Vertebrata</taxon>
        <taxon>Euteleostomi</taxon>
        <taxon>Actinopterygii</taxon>
        <taxon>Neopterygii</taxon>
        <taxon>Teleostei</taxon>
        <taxon>Neoteleostei</taxon>
        <taxon>Acanthomorphata</taxon>
        <taxon>Eupercaria</taxon>
        <taxon>Perciformes</taxon>
        <taxon>Notothenioidei</taxon>
        <taxon>Nototheniidae</taxon>
        <taxon>Dissostichus</taxon>
    </lineage>
</organism>
<proteinExistence type="predicted"/>
<feature type="region of interest" description="Disordered" evidence="1">
    <location>
        <begin position="516"/>
        <end position="538"/>
    </location>
</feature>
<reference evidence="2 3" key="1">
    <citation type="submission" date="2020-03" db="EMBL/GenBank/DDBJ databases">
        <title>Dissostichus mawsoni Genome sequencing and assembly.</title>
        <authorList>
            <person name="Park H."/>
        </authorList>
    </citation>
    <scope>NUCLEOTIDE SEQUENCE [LARGE SCALE GENOMIC DNA]</scope>
    <source>
        <strain evidence="2">DM0001</strain>
        <tissue evidence="2">Muscle</tissue>
    </source>
</reference>